<feature type="region of interest" description="Disordered" evidence="1">
    <location>
        <begin position="293"/>
        <end position="336"/>
    </location>
</feature>
<dbReference type="EMBL" id="JAACJO010000015">
    <property type="protein sequence ID" value="KAF5349995.1"/>
    <property type="molecule type" value="Genomic_DNA"/>
</dbReference>
<organism evidence="3 4">
    <name type="scientific">Leucocoprinus leucothites</name>
    <dbReference type="NCBI Taxonomy" id="201217"/>
    <lineage>
        <taxon>Eukaryota</taxon>
        <taxon>Fungi</taxon>
        <taxon>Dikarya</taxon>
        <taxon>Basidiomycota</taxon>
        <taxon>Agaricomycotina</taxon>
        <taxon>Agaricomycetes</taxon>
        <taxon>Agaricomycetidae</taxon>
        <taxon>Agaricales</taxon>
        <taxon>Agaricineae</taxon>
        <taxon>Agaricaceae</taxon>
        <taxon>Leucocoprinus</taxon>
    </lineage>
</organism>
<feature type="compositionally biased region" description="Polar residues" evidence="1">
    <location>
        <begin position="76"/>
        <end position="86"/>
    </location>
</feature>
<evidence type="ECO:0000313" key="4">
    <source>
        <dbReference type="Proteomes" id="UP000559027"/>
    </source>
</evidence>
<evidence type="ECO:0000256" key="1">
    <source>
        <dbReference type="SAM" id="MobiDB-lite"/>
    </source>
</evidence>
<dbReference type="AlphaFoldDB" id="A0A8H5CY16"/>
<gene>
    <name evidence="3" type="ORF">D9756_009227</name>
</gene>
<feature type="compositionally biased region" description="Basic and acidic residues" evidence="1">
    <location>
        <begin position="46"/>
        <end position="72"/>
    </location>
</feature>
<feature type="compositionally biased region" description="Low complexity" evidence="1">
    <location>
        <begin position="320"/>
        <end position="336"/>
    </location>
</feature>
<reference evidence="3 4" key="1">
    <citation type="journal article" date="2020" name="ISME J.">
        <title>Uncovering the hidden diversity of litter-decomposition mechanisms in mushroom-forming fungi.</title>
        <authorList>
            <person name="Floudas D."/>
            <person name="Bentzer J."/>
            <person name="Ahren D."/>
            <person name="Johansson T."/>
            <person name="Persson P."/>
            <person name="Tunlid A."/>
        </authorList>
    </citation>
    <scope>NUCLEOTIDE SEQUENCE [LARGE SCALE GENOMIC DNA]</scope>
    <source>
        <strain evidence="3 4">CBS 146.42</strain>
    </source>
</reference>
<proteinExistence type="predicted"/>
<feature type="transmembrane region" description="Helical" evidence="2">
    <location>
        <begin position="12"/>
        <end position="31"/>
    </location>
</feature>
<feature type="region of interest" description="Disordered" evidence="1">
    <location>
        <begin position="46"/>
        <end position="103"/>
    </location>
</feature>
<dbReference type="OrthoDB" id="3122946at2759"/>
<dbReference type="Proteomes" id="UP000559027">
    <property type="component" value="Unassembled WGS sequence"/>
</dbReference>
<evidence type="ECO:0000313" key="3">
    <source>
        <dbReference type="EMBL" id="KAF5349995.1"/>
    </source>
</evidence>
<name>A0A8H5CY16_9AGAR</name>
<accession>A0A8H5CY16</accession>
<comment type="caution">
    <text evidence="3">The sequence shown here is derived from an EMBL/GenBank/DDBJ whole genome shotgun (WGS) entry which is preliminary data.</text>
</comment>
<feature type="region of interest" description="Disordered" evidence="1">
    <location>
        <begin position="147"/>
        <end position="179"/>
    </location>
</feature>
<keyword evidence="2" id="KW-0472">Membrane</keyword>
<keyword evidence="4" id="KW-1185">Reference proteome</keyword>
<keyword evidence="2" id="KW-1133">Transmembrane helix</keyword>
<feature type="compositionally biased region" description="Basic and acidic residues" evidence="1">
    <location>
        <begin position="94"/>
        <end position="103"/>
    </location>
</feature>
<keyword evidence="2" id="KW-0812">Transmembrane</keyword>
<feature type="compositionally biased region" description="Polar residues" evidence="1">
    <location>
        <begin position="154"/>
        <end position="179"/>
    </location>
</feature>
<protein>
    <submittedName>
        <fullName evidence="3">Uncharacterized protein</fullName>
    </submittedName>
</protein>
<evidence type="ECO:0000256" key="2">
    <source>
        <dbReference type="SAM" id="Phobius"/>
    </source>
</evidence>
<feature type="compositionally biased region" description="Low complexity" evidence="1">
    <location>
        <begin position="293"/>
        <end position="312"/>
    </location>
</feature>
<sequence length="522" mass="55685">MKFWNNFKTCGAYFVYLLALFWMLTKEFLGYHVDWSQYPPSVAAERRQGSDLHSSKPTKTRHDVNEKSKDLEANLDSAQSTSTGSNPDVPDPADTEKAPVIEEKPSCGYNANTFIIYEAHPMEKAKETSFSPTEGEPPICQARAETESLPPALSDSQAQRQAPANTTDSPAAHLNTPTVTQLPTKVVSHLNPKLEGLLANALKDALRDHQARAEDATTSRLDFVKGLKYTENSSTLLTLYTLLAANLSSSDFKFPALLSGLRARSIKSRRALKRGTIVPALISLPLSATTTSTTSELEKSIPSISTTSQPSTTPLPPLLLPTSTTTSTTSSGSSYSSTYTITNLTIPTSVDEDIPINFASSLPSWRRDPERAKYVFGSLARCAGVALEPDSKLVGEDGVGGVECEGESVKECVEEEECDQGPRNRGFESIILAMGLAPLPAVPIASTLHSSSTGGDGNCNGELGDDIMQRTGAKCCTAADSSPACGVGVGGVDIGPKSRESVMSDVLSWVKSSSSSSIIHAQ</sequence>